<dbReference type="Proteomes" id="UP000504637">
    <property type="component" value="Unplaced"/>
</dbReference>
<evidence type="ECO:0000313" key="15">
    <source>
        <dbReference type="Proteomes" id="UP000504637"/>
    </source>
</evidence>
<evidence type="ECO:0000256" key="14">
    <source>
        <dbReference type="SAM" id="MobiDB-lite"/>
    </source>
</evidence>
<keyword evidence="12" id="KW-0539">Nucleus</keyword>
<name>A0A6J3M051_9PEZI</name>
<sequence>MSSSSPQVQLTADYHGPDGAHRIAKDLPQTPAAAGSEEGSDVEAKTEYLSALRNNVVQLQADINTFLTQKMEEDKAAGADAQDGRKADEKEEEMYGEEDPEHDG</sequence>
<dbReference type="Pfam" id="PF08738">
    <property type="entry name" value="Gon7"/>
    <property type="match status" value="1"/>
</dbReference>
<dbReference type="GO" id="GO:0005634">
    <property type="term" value="C:nucleus"/>
    <property type="evidence" value="ECO:0007669"/>
    <property type="project" value="UniProtKB-SubCell"/>
</dbReference>
<proteinExistence type="inferred from homology"/>
<dbReference type="OrthoDB" id="2288868at2759"/>
<comment type="subcellular location">
    <subcellularLocation>
        <location evidence="2">Chromosome</location>
        <location evidence="2">Telomere</location>
    </subcellularLocation>
    <subcellularLocation>
        <location evidence="1">Nucleus</location>
    </subcellularLocation>
</comment>
<evidence type="ECO:0000256" key="11">
    <source>
        <dbReference type="ARBA" id="ARBA00023163"/>
    </source>
</evidence>
<keyword evidence="10" id="KW-0010">Activator</keyword>
<evidence type="ECO:0000256" key="7">
    <source>
        <dbReference type="ARBA" id="ARBA00022694"/>
    </source>
</evidence>
<dbReference type="GO" id="GO:0008033">
    <property type="term" value="P:tRNA processing"/>
    <property type="evidence" value="ECO:0007669"/>
    <property type="project" value="UniProtKB-KW"/>
</dbReference>
<evidence type="ECO:0000256" key="13">
    <source>
        <dbReference type="ARBA" id="ARBA00025393"/>
    </source>
</evidence>
<evidence type="ECO:0000256" key="6">
    <source>
        <dbReference type="ARBA" id="ARBA00022454"/>
    </source>
</evidence>
<keyword evidence="8" id="KW-0779">Telomere</keyword>
<feature type="region of interest" description="Disordered" evidence="14">
    <location>
        <begin position="1"/>
        <end position="41"/>
    </location>
</feature>
<comment type="similarity">
    <text evidence="3">Belongs to the GON7 family.</text>
</comment>
<dbReference type="GeneID" id="54361070"/>
<feature type="compositionally biased region" description="Basic and acidic residues" evidence="14">
    <location>
        <begin position="72"/>
        <end position="89"/>
    </location>
</feature>
<evidence type="ECO:0000256" key="1">
    <source>
        <dbReference type="ARBA" id="ARBA00004123"/>
    </source>
</evidence>
<dbReference type="GO" id="GO:0000781">
    <property type="term" value="C:chromosome, telomeric region"/>
    <property type="evidence" value="ECO:0007669"/>
    <property type="project" value="UniProtKB-SubCell"/>
</dbReference>
<keyword evidence="6" id="KW-0158">Chromosome</keyword>
<evidence type="ECO:0000256" key="10">
    <source>
        <dbReference type="ARBA" id="ARBA00023159"/>
    </source>
</evidence>
<feature type="compositionally biased region" description="Basic and acidic residues" evidence="14">
    <location>
        <begin position="15"/>
        <end position="25"/>
    </location>
</feature>
<keyword evidence="11" id="KW-0804">Transcription</keyword>
<accession>A0A6J3M051</accession>
<feature type="compositionally biased region" description="Polar residues" evidence="14">
    <location>
        <begin position="1"/>
        <end position="10"/>
    </location>
</feature>
<protein>
    <recommendedName>
        <fullName evidence="5">EKC/KEOPS complex subunit GON7</fullName>
    </recommendedName>
</protein>
<comment type="function">
    <text evidence="13">Component of the EKC/KEOPS complex that is required for the formation of a threonylcarbamoyl group on adenosine at position 37 (t(6)A37) in tRNAs that read codons beginning with adenine. The complex is probably involved in the transfer of the threonylcarbamoyl moiety of threonylcarbamoyl-AMP (TC-AMP) to the N6 group of A37. GON7 likely plays a supporting role to the catalytic subunit KAE1 in the complex. The EKC/KEOPS complex also promotes both telomere uncapping and telomere elongation. The complex is required for efficient recruitment of transcriptional coactivators.</text>
</comment>
<evidence type="ECO:0000256" key="5">
    <source>
        <dbReference type="ARBA" id="ARBA00019746"/>
    </source>
</evidence>
<reference evidence="16" key="3">
    <citation type="submission" date="2025-08" db="UniProtKB">
        <authorList>
            <consortium name="RefSeq"/>
        </authorList>
    </citation>
    <scope>IDENTIFICATION</scope>
    <source>
        <strain evidence="16">CBS 342.82</strain>
    </source>
</reference>
<comment type="subunit">
    <text evidence="4">Component of the EKC/KEOPS complex composed of at least BUD32, CGI121, GON7, KAE1 and PCC1; the whole complex dimerizes.</text>
</comment>
<evidence type="ECO:0000256" key="8">
    <source>
        <dbReference type="ARBA" id="ARBA00022895"/>
    </source>
</evidence>
<evidence type="ECO:0000256" key="12">
    <source>
        <dbReference type="ARBA" id="ARBA00023242"/>
    </source>
</evidence>
<evidence type="ECO:0000256" key="4">
    <source>
        <dbReference type="ARBA" id="ARBA00011534"/>
    </source>
</evidence>
<evidence type="ECO:0000256" key="2">
    <source>
        <dbReference type="ARBA" id="ARBA00004574"/>
    </source>
</evidence>
<keyword evidence="15" id="KW-1185">Reference proteome</keyword>
<reference evidence="16" key="1">
    <citation type="submission" date="2020-01" db="EMBL/GenBank/DDBJ databases">
        <authorList>
            <consortium name="DOE Joint Genome Institute"/>
            <person name="Haridas S."/>
            <person name="Albert R."/>
            <person name="Binder M."/>
            <person name="Bloem J."/>
            <person name="Labutti K."/>
            <person name="Salamov A."/>
            <person name="Andreopoulos B."/>
            <person name="Baker S.E."/>
            <person name="Barry K."/>
            <person name="Bills G."/>
            <person name="Bluhm B.H."/>
            <person name="Cannon C."/>
            <person name="Castanera R."/>
            <person name="Culley D.E."/>
            <person name="Daum C."/>
            <person name="Ezra D."/>
            <person name="Gonzalez J.B."/>
            <person name="Henrissat B."/>
            <person name="Kuo A."/>
            <person name="Liang C."/>
            <person name="Lipzen A."/>
            <person name="Lutzoni F."/>
            <person name="Magnuson J."/>
            <person name="Mondo S."/>
            <person name="Nolan M."/>
            <person name="Ohm R."/>
            <person name="Pangilinan J."/>
            <person name="Park H.-J."/>
            <person name="Ramirez L."/>
            <person name="Alfaro M."/>
            <person name="Sun H."/>
            <person name="Tritt A."/>
            <person name="Yoshinaga Y."/>
            <person name="Zwiers L.-H."/>
            <person name="Turgeon B.G."/>
            <person name="Goodwin S.B."/>
            <person name="Spatafora J.W."/>
            <person name="Crous P.W."/>
            <person name="Grigoriev I.V."/>
        </authorList>
    </citation>
    <scope>NUCLEOTIDE SEQUENCE</scope>
    <source>
        <strain evidence="16">CBS 342.82</strain>
    </source>
</reference>
<dbReference type="InterPro" id="IPR014849">
    <property type="entry name" value="EKC/KEOPS_Gon7"/>
</dbReference>
<evidence type="ECO:0000256" key="3">
    <source>
        <dbReference type="ARBA" id="ARBA00008529"/>
    </source>
</evidence>
<evidence type="ECO:0000313" key="16">
    <source>
        <dbReference type="RefSeq" id="XP_033457915.1"/>
    </source>
</evidence>
<gene>
    <name evidence="16" type="ORF">K489DRAFT_371858</name>
</gene>
<feature type="compositionally biased region" description="Acidic residues" evidence="14">
    <location>
        <begin position="90"/>
        <end position="104"/>
    </location>
</feature>
<keyword evidence="9" id="KW-0805">Transcription regulation</keyword>
<dbReference type="AlphaFoldDB" id="A0A6J3M051"/>
<organism evidence="16">
    <name type="scientific">Dissoconium aciculare CBS 342.82</name>
    <dbReference type="NCBI Taxonomy" id="1314786"/>
    <lineage>
        <taxon>Eukaryota</taxon>
        <taxon>Fungi</taxon>
        <taxon>Dikarya</taxon>
        <taxon>Ascomycota</taxon>
        <taxon>Pezizomycotina</taxon>
        <taxon>Dothideomycetes</taxon>
        <taxon>Dothideomycetidae</taxon>
        <taxon>Mycosphaerellales</taxon>
        <taxon>Dissoconiaceae</taxon>
        <taxon>Dissoconium</taxon>
    </lineage>
</organism>
<keyword evidence="7" id="KW-0819">tRNA processing</keyword>
<dbReference type="RefSeq" id="XP_033457915.1">
    <property type="nucleotide sequence ID" value="XM_033603270.1"/>
</dbReference>
<evidence type="ECO:0000256" key="9">
    <source>
        <dbReference type="ARBA" id="ARBA00023015"/>
    </source>
</evidence>
<feature type="region of interest" description="Disordered" evidence="14">
    <location>
        <begin position="72"/>
        <end position="104"/>
    </location>
</feature>
<reference evidence="16" key="2">
    <citation type="submission" date="2020-04" db="EMBL/GenBank/DDBJ databases">
        <authorList>
            <consortium name="NCBI Genome Project"/>
        </authorList>
    </citation>
    <scope>NUCLEOTIDE SEQUENCE</scope>
    <source>
        <strain evidence="16">CBS 342.82</strain>
    </source>
</reference>